<name>A0A4Y2VLC2_ARAVE</name>
<gene>
    <name evidence="1" type="ORF">AVEN_206310_1</name>
</gene>
<protein>
    <submittedName>
        <fullName evidence="1">Uncharacterized protein</fullName>
    </submittedName>
</protein>
<proteinExistence type="predicted"/>
<sequence>MLNLVNAAKGVPLQILNIFSIEKKLEHLINQGHNSEKVTKFYECRNSNNPLKNCRTIGSGINMLDKEKVSRTFNKTEVQAYFAAIGAVPQVVSEYSRMIMNSRMYLSEAYRRAEKHIIL</sequence>
<reference evidence="1 2" key="1">
    <citation type="journal article" date="2019" name="Sci. Rep.">
        <title>Orb-weaving spider Araneus ventricosus genome elucidates the spidroin gene catalogue.</title>
        <authorList>
            <person name="Kono N."/>
            <person name="Nakamura H."/>
            <person name="Ohtoshi R."/>
            <person name="Moran D.A.P."/>
            <person name="Shinohara A."/>
            <person name="Yoshida Y."/>
            <person name="Fujiwara M."/>
            <person name="Mori M."/>
            <person name="Tomita M."/>
            <person name="Arakawa K."/>
        </authorList>
    </citation>
    <scope>NUCLEOTIDE SEQUENCE [LARGE SCALE GENOMIC DNA]</scope>
</reference>
<dbReference type="AlphaFoldDB" id="A0A4Y2VLC2"/>
<evidence type="ECO:0000313" key="1">
    <source>
        <dbReference type="EMBL" id="GBO25431.1"/>
    </source>
</evidence>
<accession>A0A4Y2VLC2</accession>
<organism evidence="1 2">
    <name type="scientific">Araneus ventricosus</name>
    <name type="common">Orbweaver spider</name>
    <name type="synonym">Epeira ventricosa</name>
    <dbReference type="NCBI Taxonomy" id="182803"/>
    <lineage>
        <taxon>Eukaryota</taxon>
        <taxon>Metazoa</taxon>
        <taxon>Ecdysozoa</taxon>
        <taxon>Arthropoda</taxon>
        <taxon>Chelicerata</taxon>
        <taxon>Arachnida</taxon>
        <taxon>Araneae</taxon>
        <taxon>Araneomorphae</taxon>
        <taxon>Entelegynae</taxon>
        <taxon>Araneoidea</taxon>
        <taxon>Araneidae</taxon>
        <taxon>Araneus</taxon>
    </lineage>
</organism>
<dbReference type="EMBL" id="BGPR01048431">
    <property type="protein sequence ID" value="GBO25431.1"/>
    <property type="molecule type" value="Genomic_DNA"/>
</dbReference>
<dbReference type="Proteomes" id="UP000499080">
    <property type="component" value="Unassembled WGS sequence"/>
</dbReference>
<comment type="caution">
    <text evidence="1">The sequence shown here is derived from an EMBL/GenBank/DDBJ whole genome shotgun (WGS) entry which is preliminary data.</text>
</comment>
<keyword evidence="2" id="KW-1185">Reference proteome</keyword>
<evidence type="ECO:0000313" key="2">
    <source>
        <dbReference type="Proteomes" id="UP000499080"/>
    </source>
</evidence>